<dbReference type="Pfam" id="PF01872">
    <property type="entry name" value="RibD_C"/>
    <property type="match status" value="1"/>
</dbReference>
<gene>
    <name evidence="2" type="ORF">Tpal_2405</name>
</gene>
<evidence type="ECO:0000313" key="2">
    <source>
        <dbReference type="EMBL" id="CZQ99688.1"/>
    </source>
</evidence>
<evidence type="ECO:0000313" key="3">
    <source>
        <dbReference type="Proteomes" id="UP000242754"/>
    </source>
</evidence>
<dbReference type="Gene3D" id="3.40.430.10">
    <property type="entry name" value="Dihydrofolate Reductase, subunit A"/>
    <property type="match status" value="1"/>
</dbReference>
<organism evidence="2 3">
    <name type="scientific">Trichococcus palustris</name>
    <dbReference type="NCBI Taxonomy" id="140314"/>
    <lineage>
        <taxon>Bacteria</taxon>
        <taxon>Bacillati</taxon>
        <taxon>Bacillota</taxon>
        <taxon>Bacilli</taxon>
        <taxon>Lactobacillales</taxon>
        <taxon>Carnobacteriaceae</taxon>
        <taxon>Trichococcus</taxon>
    </lineage>
</organism>
<proteinExistence type="predicted"/>
<dbReference type="STRING" id="140314.SAMN04488076_10734"/>
<dbReference type="PANTHER" id="PTHR38011:SF11">
    <property type="entry name" value="2,5-DIAMINO-6-RIBOSYLAMINO-4(3H)-PYRIMIDINONE 5'-PHOSPHATE REDUCTASE"/>
    <property type="match status" value="1"/>
</dbReference>
<dbReference type="AlphaFoldDB" id="A0A143YVH7"/>
<dbReference type="InterPro" id="IPR002734">
    <property type="entry name" value="RibDG_C"/>
</dbReference>
<sequence>MARKVRVYIAASLDGYIAREDGDISWLDSVSRPGEDYGYEDFIDTIGAVIMGRKTYDKVLSFGGEFPHEGRDCYVLSRTRTGKDEHVTYFNGAIEELIERLKQESGKDIFVDGGAEAIHLLREKGLIDSYTISIIPILLGKGIHLFNETEPEIPLTLTGSKTFASGLVQLNYVPTAKKSNGKRAPKYIC</sequence>
<protein>
    <recommendedName>
        <fullName evidence="1">Bacterial bifunctional deaminase-reductase C-terminal domain-containing protein</fullName>
    </recommendedName>
</protein>
<reference evidence="2 3" key="1">
    <citation type="submission" date="2016-02" db="EMBL/GenBank/DDBJ databases">
        <authorList>
            <person name="Wen L."/>
            <person name="He K."/>
            <person name="Yang H."/>
        </authorList>
    </citation>
    <scope>NUCLEOTIDE SEQUENCE [LARGE SCALE GENOMIC DNA]</scope>
    <source>
        <strain evidence="2">Trichococcus palustris</strain>
    </source>
</reference>
<dbReference type="InterPro" id="IPR024072">
    <property type="entry name" value="DHFR-like_dom_sf"/>
</dbReference>
<dbReference type="GO" id="GO:0008703">
    <property type="term" value="F:5-amino-6-(5-phosphoribosylamino)uracil reductase activity"/>
    <property type="evidence" value="ECO:0007669"/>
    <property type="project" value="InterPro"/>
</dbReference>
<dbReference type="EMBL" id="FJNE01000008">
    <property type="protein sequence ID" value="CZQ99688.1"/>
    <property type="molecule type" value="Genomic_DNA"/>
</dbReference>
<feature type="domain" description="Bacterial bifunctional deaminase-reductase C-terminal" evidence="1">
    <location>
        <begin position="3"/>
        <end position="168"/>
    </location>
</feature>
<dbReference type="SUPFAM" id="SSF53597">
    <property type="entry name" value="Dihydrofolate reductase-like"/>
    <property type="match status" value="1"/>
</dbReference>
<accession>A0A143YVH7</accession>
<name>A0A143YVH7_9LACT</name>
<dbReference type="Proteomes" id="UP000242754">
    <property type="component" value="Unassembled WGS sequence"/>
</dbReference>
<dbReference type="PANTHER" id="PTHR38011">
    <property type="entry name" value="DIHYDROFOLATE REDUCTASE FAMILY PROTEIN (AFU_ORTHOLOGUE AFUA_8G06820)"/>
    <property type="match status" value="1"/>
</dbReference>
<dbReference type="RefSeq" id="WP_087033954.1">
    <property type="nucleotide sequence ID" value="NZ_FJNE01000008.1"/>
</dbReference>
<evidence type="ECO:0000259" key="1">
    <source>
        <dbReference type="Pfam" id="PF01872"/>
    </source>
</evidence>
<keyword evidence="3" id="KW-1185">Reference proteome</keyword>
<dbReference type="OrthoDB" id="195113at2"/>
<dbReference type="GO" id="GO:0009231">
    <property type="term" value="P:riboflavin biosynthetic process"/>
    <property type="evidence" value="ECO:0007669"/>
    <property type="project" value="InterPro"/>
</dbReference>
<dbReference type="InterPro" id="IPR050765">
    <property type="entry name" value="Riboflavin_Biosynth_HTPR"/>
</dbReference>